<dbReference type="PANTHER" id="PTHR38032:SF1">
    <property type="entry name" value="RNA-BINDING PROTEIN KHPB N-TERMINAL DOMAIN-CONTAINING PROTEIN"/>
    <property type="match status" value="1"/>
</dbReference>
<dbReference type="Pfam" id="PF20250">
    <property type="entry name" value="FapA_N"/>
    <property type="match status" value="1"/>
</dbReference>
<gene>
    <name evidence="2" type="ORF">JCM21714_3198</name>
</gene>
<proteinExistence type="predicted"/>
<dbReference type="eggNOG" id="COG1315">
    <property type="taxonomic scope" value="Bacteria"/>
</dbReference>
<protein>
    <recommendedName>
        <fullName evidence="1">Flagellar Assembly Protein A N-terminal region domain-containing protein</fullName>
    </recommendedName>
</protein>
<dbReference type="STRING" id="1298598.JCM21714_3198"/>
<dbReference type="InterPro" id="IPR046866">
    <property type="entry name" value="FapA_N"/>
</dbReference>
<reference evidence="2 3" key="1">
    <citation type="journal article" date="2014" name="Genome Announc.">
        <title>Draft Genome Sequence of the Boron-Tolerant and Moderately Halotolerant Bacterium Gracilibacillus boraciitolerans JCM 21714T.</title>
        <authorList>
            <person name="Ahmed I."/>
            <person name="Oshima K."/>
            <person name="Suda W."/>
            <person name="Kitamura K."/>
            <person name="Iida T."/>
            <person name="Ohmori Y."/>
            <person name="Fujiwara T."/>
            <person name="Hattori M."/>
            <person name="Ohkuma M."/>
        </authorList>
    </citation>
    <scope>NUCLEOTIDE SEQUENCE [LARGE SCALE GENOMIC DNA]</scope>
    <source>
        <strain evidence="2 3">JCM 21714</strain>
    </source>
</reference>
<dbReference type="InterPro" id="IPR046865">
    <property type="entry name" value="FapA_b_solenoid"/>
</dbReference>
<sequence length="258" mass="28510">MKVDTDMANGLVEDEHGNIDFKEANVIPNVEIGVIMAILHPPIPGLPGRSVLDKELLPRQPLELKFIPGKGVDVKEDKIIATESGRPVIEQRGRIVKAMIMSKLVHQGNVNITTGNIRFSGDIEIVGEVEDNMIVEAGGDIFVHRSINESNITASKSITAKGNVNNSNLTAGKQHLLVLELGHLLKTLEEQVGKMIIIIKQLMDSKQYKSKEFQSKGLQPLIIILSEKKFMDVKVLAKKYVDIVERAEAILRNLSGKR</sequence>
<evidence type="ECO:0000259" key="1">
    <source>
        <dbReference type="Pfam" id="PF20250"/>
    </source>
</evidence>
<dbReference type="AlphaFoldDB" id="W4VLN7"/>
<feature type="domain" description="Flagellar Assembly Protein A N-terminal region" evidence="1">
    <location>
        <begin position="13"/>
        <end position="91"/>
    </location>
</feature>
<organism evidence="2 3">
    <name type="scientific">Gracilibacillus boraciitolerans JCM 21714</name>
    <dbReference type="NCBI Taxonomy" id="1298598"/>
    <lineage>
        <taxon>Bacteria</taxon>
        <taxon>Bacillati</taxon>
        <taxon>Bacillota</taxon>
        <taxon>Bacilli</taxon>
        <taxon>Bacillales</taxon>
        <taxon>Bacillaceae</taxon>
        <taxon>Gracilibacillus</taxon>
    </lineage>
</organism>
<dbReference type="PANTHER" id="PTHR38032">
    <property type="entry name" value="POLYMERASE-RELATED"/>
    <property type="match status" value="1"/>
</dbReference>
<name>W4VLN7_9BACI</name>
<accession>W4VLN7</accession>
<dbReference type="EMBL" id="BAVS01000018">
    <property type="protein sequence ID" value="GAE94066.1"/>
    <property type="molecule type" value="Genomic_DNA"/>
</dbReference>
<evidence type="ECO:0000313" key="2">
    <source>
        <dbReference type="EMBL" id="GAE94066.1"/>
    </source>
</evidence>
<dbReference type="InterPro" id="IPR005646">
    <property type="entry name" value="FapA"/>
</dbReference>
<keyword evidence="3" id="KW-1185">Reference proteome</keyword>
<dbReference type="Proteomes" id="UP000019102">
    <property type="component" value="Unassembled WGS sequence"/>
</dbReference>
<comment type="caution">
    <text evidence="2">The sequence shown here is derived from an EMBL/GenBank/DDBJ whole genome shotgun (WGS) entry which is preliminary data.</text>
</comment>
<dbReference type="Pfam" id="PF03961">
    <property type="entry name" value="FapA"/>
    <property type="match status" value="1"/>
</dbReference>
<evidence type="ECO:0000313" key="3">
    <source>
        <dbReference type="Proteomes" id="UP000019102"/>
    </source>
</evidence>